<dbReference type="Pfam" id="PF01882">
    <property type="entry name" value="DUF58"/>
    <property type="match status" value="1"/>
</dbReference>
<proteinExistence type="predicted"/>
<evidence type="ECO:0000313" key="2">
    <source>
        <dbReference type="EMBL" id="TKS56309.1"/>
    </source>
</evidence>
<organism evidence="2 3">
    <name type="scientific">Mesohalobacter halotolerans</name>
    <dbReference type="NCBI Taxonomy" id="1883405"/>
    <lineage>
        <taxon>Bacteria</taxon>
        <taxon>Pseudomonadati</taxon>
        <taxon>Bacteroidota</taxon>
        <taxon>Flavobacteriia</taxon>
        <taxon>Flavobacteriales</taxon>
        <taxon>Flavobacteriaceae</taxon>
        <taxon>Mesohalobacter</taxon>
    </lineage>
</organism>
<keyword evidence="3" id="KW-1185">Reference proteome</keyword>
<feature type="domain" description="DUF58" evidence="1">
    <location>
        <begin position="18"/>
        <end position="238"/>
    </location>
</feature>
<name>A0A4U5TQ56_9FLAO</name>
<accession>A0A4U5TQ56</accession>
<protein>
    <submittedName>
        <fullName evidence="2">DUF58 domain-containing protein</fullName>
    </submittedName>
</protein>
<dbReference type="PANTHER" id="PTHR33608">
    <property type="entry name" value="BLL2464 PROTEIN"/>
    <property type="match status" value="1"/>
</dbReference>
<dbReference type="PANTHER" id="PTHR33608:SF7">
    <property type="entry name" value="DUF58 DOMAIN-CONTAINING PROTEIN"/>
    <property type="match status" value="1"/>
</dbReference>
<sequence length="281" mass="33301">MSGIHKSPFHGFSAEFDEHRLYNKGDSTKFIDWKLYAKTDKLYTKKYEDETNLRCHFILDNSSSMHYPKVDKFDLDKCSKYTFSSISILALINILLKQNDAFGLSLFSSKIDFNISEKCSYNQLQVVSNTLEQYFKNHGSTKSTDTLKSLHYIAENLKRRSLVFIFSDMFQDDSNTNNVFEALRHLKYNKHQVVLFHTTDFEKEIEFNFSETPRRFTDVESQKKIDIYPNQVKEDYNLLAKSFKAKLLEKCRQYRIKYVDADINRGFEKIILTYLLEKQKF</sequence>
<dbReference type="EMBL" id="SWMU01000003">
    <property type="protein sequence ID" value="TKS56309.1"/>
    <property type="molecule type" value="Genomic_DNA"/>
</dbReference>
<evidence type="ECO:0000313" key="3">
    <source>
        <dbReference type="Proteomes" id="UP000306552"/>
    </source>
</evidence>
<dbReference type="SUPFAM" id="SSF53300">
    <property type="entry name" value="vWA-like"/>
    <property type="match status" value="1"/>
</dbReference>
<dbReference type="AlphaFoldDB" id="A0A4U5TQ56"/>
<dbReference type="InterPro" id="IPR002881">
    <property type="entry name" value="DUF58"/>
</dbReference>
<reference evidence="2 3" key="1">
    <citation type="submission" date="2019-04" db="EMBL/GenBank/DDBJ databases">
        <title>Psychroflexus halotolerans sp. nov., isolated from a marine solar saltern.</title>
        <authorList>
            <person name="Feng X."/>
        </authorList>
    </citation>
    <scope>NUCLEOTIDE SEQUENCE [LARGE SCALE GENOMIC DNA]</scope>
    <source>
        <strain evidence="2 3">WDS2C27</strain>
    </source>
</reference>
<evidence type="ECO:0000259" key="1">
    <source>
        <dbReference type="Pfam" id="PF01882"/>
    </source>
</evidence>
<dbReference type="Proteomes" id="UP000306552">
    <property type="component" value="Unassembled WGS sequence"/>
</dbReference>
<dbReference type="InterPro" id="IPR036465">
    <property type="entry name" value="vWFA_dom_sf"/>
</dbReference>
<gene>
    <name evidence="2" type="ORF">FCN74_09780</name>
</gene>
<dbReference type="OrthoDB" id="9776116at2"/>
<dbReference type="Gene3D" id="3.40.50.410">
    <property type="entry name" value="von Willebrand factor, type A domain"/>
    <property type="match status" value="1"/>
</dbReference>
<comment type="caution">
    <text evidence="2">The sequence shown here is derived from an EMBL/GenBank/DDBJ whole genome shotgun (WGS) entry which is preliminary data.</text>
</comment>